<accession>A0A3A9ZC01</accession>
<evidence type="ECO:0000256" key="6">
    <source>
        <dbReference type="ARBA" id="ARBA00023033"/>
    </source>
</evidence>
<dbReference type="Gene3D" id="1.10.630.10">
    <property type="entry name" value="Cytochrome P450"/>
    <property type="match status" value="1"/>
</dbReference>
<dbReference type="InterPro" id="IPR001128">
    <property type="entry name" value="Cyt_P450"/>
</dbReference>
<gene>
    <name evidence="7" type="ORF">D7294_07250</name>
</gene>
<keyword evidence="3" id="KW-0479">Metal-binding</keyword>
<keyword evidence="4" id="KW-0560">Oxidoreductase</keyword>
<dbReference type="GO" id="GO:0036199">
    <property type="term" value="F:cholest-4-en-3-one 26-monooxygenase activity"/>
    <property type="evidence" value="ECO:0007669"/>
    <property type="project" value="TreeGrafter"/>
</dbReference>
<organism evidence="7 8">
    <name type="scientific">Streptomyces hoynatensis</name>
    <dbReference type="NCBI Taxonomy" id="1141874"/>
    <lineage>
        <taxon>Bacteria</taxon>
        <taxon>Bacillati</taxon>
        <taxon>Actinomycetota</taxon>
        <taxon>Actinomycetes</taxon>
        <taxon>Kitasatosporales</taxon>
        <taxon>Streptomycetaceae</taxon>
        <taxon>Streptomyces</taxon>
    </lineage>
</organism>
<proteinExistence type="inferred from homology"/>
<sequence length="393" mass="43220">MTEAPAPPRRLLDGALHASGGAHAVWTWMRAHAPVHHQPPTEYPAFWSLTRYEDIRAVYRDTGTFSSERGVLLRPCRLGEDPGGGLTLALTDPPRHRRIRALMAGFFGVRAVRGLGGALQTTARRLVAEAVERGSCDVAQDIAGRLSLSAICRIMGFPEADHERLYRWTNEVFHAHTSLVAHPGLLEYFSERLARSLKEPGDDLVSALVHGTVDGAPLTEQELILNWENLIGATENGRLALIGGMLAFLEHPGEWERLRRDRGLMPGALEEVLRWTSSATHSMRTATRPHTIRGRRIEAGERVVLWLPSANRDESVFRDPFRFDISRSPNRHLALAAGPHHCIGGPLARAGMSALFGELLDTVRAIEPGGPVVRLRSVAVGGPESLPVRMTAR</sequence>
<protein>
    <submittedName>
        <fullName evidence="7">Cytochrome P450</fullName>
    </submittedName>
</protein>
<dbReference type="InterPro" id="IPR002397">
    <property type="entry name" value="Cyt_P450_B"/>
</dbReference>
<keyword evidence="6" id="KW-0503">Monooxygenase</keyword>
<dbReference type="GO" id="GO:0005506">
    <property type="term" value="F:iron ion binding"/>
    <property type="evidence" value="ECO:0007669"/>
    <property type="project" value="InterPro"/>
</dbReference>
<dbReference type="PANTHER" id="PTHR46696:SF4">
    <property type="entry name" value="BIOTIN BIOSYNTHESIS CYTOCHROME P450"/>
    <property type="match status" value="1"/>
</dbReference>
<evidence type="ECO:0000256" key="2">
    <source>
        <dbReference type="ARBA" id="ARBA00022617"/>
    </source>
</evidence>
<keyword evidence="2" id="KW-0349">Heme</keyword>
<dbReference type="RefSeq" id="WP_120676736.1">
    <property type="nucleotide sequence ID" value="NZ_RBAL01000003.1"/>
</dbReference>
<keyword evidence="8" id="KW-1185">Reference proteome</keyword>
<evidence type="ECO:0000256" key="4">
    <source>
        <dbReference type="ARBA" id="ARBA00023002"/>
    </source>
</evidence>
<dbReference type="Pfam" id="PF00067">
    <property type="entry name" value="p450"/>
    <property type="match status" value="1"/>
</dbReference>
<name>A0A3A9ZC01_9ACTN</name>
<reference evidence="7 8" key="1">
    <citation type="journal article" date="2014" name="Int. J. Syst. Evol. Microbiol.">
        <title>Streptomyces hoynatensis sp. nov., isolated from deep marine sediment.</title>
        <authorList>
            <person name="Veyisoglu A."/>
            <person name="Sahin N."/>
        </authorList>
    </citation>
    <scope>NUCLEOTIDE SEQUENCE [LARGE SCALE GENOMIC DNA]</scope>
    <source>
        <strain evidence="7 8">KCTC 29097</strain>
    </source>
</reference>
<dbReference type="OrthoDB" id="5241086at2"/>
<dbReference type="CDD" id="cd11033">
    <property type="entry name" value="CYP142-like"/>
    <property type="match status" value="1"/>
</dbReference>
<evidence type="ECO:0000256" key="5">
    <source>
        <dbReference type="ARBA" id="ARBA00023004"/>
    </source>
</evidence>
<comment type="caution">
    <text evidence="7">The sequence shown here is derived from an EMBL/GenBank/DDBJ whole genome shotgun (WGS) entry which is preliminary data.</text>
</comment>
<dbReference type="EMBL" id="RBAL01000003">
    <property type="protein sequence ID" value="RKN44896.1"/>
    <property type="molecule type" value="Genomic_DNA"/>
</dbReference>
<dbReference type="GO" id="GO:0008395">
    <property type="term" value="F:steroid hydroxylase activity"/>
    <property type="evidence" value="ECO:0007669"/>
    <property type="project" value="TreeGrafter"/>
</dbReference>
<dbReference type="InterPro" id="IPR036396">
    <property type="entry name" value="Cyt_P450_sf"/>
</dbReference>
<comment type="similarity">
    <text evidence="1">Belongs to the cytochrome P450 family.</text>
</comment>
<dbReference type="AlphaFoldDB" id="A0A3A9ZC01"/>
<dbReference type="Proteomes" id="UP000272474">
    <property type="component" value="Unassembled WGS sequence"/>
</dbReference>
<keyword evidence="5" id="KW-0408">Iron</keyword>
<dbReference type="PRINTS" id="PR00359">
    <property type="entry name" value="BP450"/>
</dbReference>
<evidence type="ECO:0000313" key="8">
    <source>
        <dbReference type="Proteomes" id="UP000272474"/>
    </source>
</evidence>
<dbReference type="SUPFAM" id="SSF48264">
    <property type="entry name" value="Cytochrome P450"/>
    <property type="match status" value="1"/>
</dbReference>
<dbReference type="GO" id="GO:0006707">
    <property type="term" value="P:cholesterol catabolic process"/>
    <property type="evidence" value="ECO:0007669"/>
    <property type="project" value="TreeGrafter"/>
</dbReference>
<dbReference type="FunFam" id="1.10.630.10:FF:000018">
    <property type="entry name" value="Cytochrome P450 monooxygenase"/>
    <property type="match status" value="1"/>
</dbReference>
<evidence type="ECO:0000256" key="3">
    <source>
        <dbReference type="ARBA" id="ARBA00022723"/>
    </source>
</evidence>
<evidence type="ECO:0000313" key="7">
    <source>
        <dbReference type="EMBL" id="RKN44896.1"/>
    </source>
</evidence>
<dbReference type="PANTHER" id="PTHR46696">
    <property type="entry name" value="P450, PUTATIVE (EUROFUNG)-RELATED"/>
    <property type="match status" value="1"/>
</dbReference>
<dbReference type="GO" id="GO:0020037">
    <property type="term" value="F:heme binding"/>
    <property type="evidence" value="ECO:0007669"/>
    <property type="project" value="InterPro"/>
</dbReference>
<evidence type="ECO:0000256" key="1">
    <source>
        <dbReference type="ARBA" id="ARBA00010617"/>
    </source>
</evidence>